<gene>
    <name evidence="2" type="ORF">TVY486_1117640</name>
</gene>
<dbReference type="AlphaFoldDB" id="G0U9J4"/>
<feature type="transmembrane region" description="Helical" evidence="1">
    <location>
        <begin position="57"/>
        <end position="81"/>
    </location>
</feature>
<protein>
    <submittedName>
        <fullName evidence="2">Uncharacterized protein</fullName>
    </submittedName>
</protein>
<sequence>MSRFVVRFSHTSFISTPLPNSERAVARANEHLVVYNIISLLSHCAVFFFHVSDLYSVQAVVVSCVALDETLAVAVLPIFLLPSIFRQLHLTTTSSFRPFSFY</sequence>
<feature type="transmembrane region" description="Helical" evidence="1">
    <location>
        <begin position="32"/>
        <end position="51"/>
    </location>
</feature>
<dbReference type="EMBL" id="HE573027">
    <property type="protein sequence ID" value="CCC54280.1"/>
    <property type="molecule type" value="Genomic_DNA"/>
</dbReference>
<keyword evidence="1" id="KW-0472">Membrane</keyword>
<proteinExistence type="predicted"/>
<dbReference type="VEuPathDB" id="TriTrypDB:TvY486_1117640"/>
<organism evidence="2">
    <name type="scientific">Trypanosoma vivax (strain Y486)</name>
    <dbReference type="NCBI Taxonomy" id="1055687"/>
    <lineage>
        <taxon>Eukaryota</taxon>
        <taxon>Discoba</taxon>
        <taxon>Euglenozoa</taxon>
        <taxon>Kinetoplastea</taxon>
        <taxon>Metakinetoplastina</taxon>
        <taxon>Trypanosomatida</taxon>
        <taxon>Trypanosomatidae</taxon>
        <taxon>Trypanosoma</taxon>
        <taxon>Duttonella</taxon>
    </lineage>
</organism>
<keyword evidence="1" id="KW-1133">Transmembrane helix</keyword>
<keyword evidence="1" id="KW-0812">Transmembrane</keyword>
<reference evidence="2" key="1">
    <citation type="journal article" date="2012" name="Proc. Natl. Acad. Sci. U.S.A.">
        <title>Antigenic diversity is generated by distinct evolutionary mechanisms in African trypanosome species.</title>
        <authorList>
            <person name="Jackson A.P."/>
            <person name="Berry A."/>
            <person name="Aslett M."/>
            <person name="Allison H.C."/>
            <person name="Burton P."/>
            <person name="Vavrova-Anderson J."/>
            <person name="Brown R."/>
            <person name="Browne H."/>
            <person name="Corton N."/>
            <person name="Hauser H."/>
            <person name="Gamble J."/>
            <person name="Gilderthorp R."/>
            <person name="Marcello L."/>
            <person name="McQuillan J."/>
            <person name="Otto T.D."/>
            <person name="Quail M.A."/>
            <person name="Sanders M.J."/>
            <person name="van Tonder A."/>
            <person name="Ginger M.L."/>
            <person name="Field M.C."/>
            <person name="Barry J.D."/>
            <person name="Hertz-Fowler C."/>
            <person name="Berriman M."/>
        </authorList>
    </citation>
    <scope>NUCLEOTIDE SEQUENCE</scope>
    <source>
        <strain evidence="2">Y486</strain>
    </source>
</reference>
<evidence type="ECO:0000256" key="1">
    <source>
        <dbReference type="SAM" id="Phobius"/>
    </source>
</evidence>
<name>G0U9J4_TRYVY</name>
<accession>G0U9J4</accession>
<evidence type="ECO:0000313" key="2">
    <source>
        <dbReference type="EMBL" id="CCC54280.1"/>
    </source>
</evidence>